<keyword evidence="1" id="KW-1133">Transmembrane helix</keyword>
<feature type="transmembrane region" description="Helical" evidence="1">
    <location>
        <begin position="149"/>
        <end position="167"/>
    </location>
</feature>
<feature type="transmembrane region" description="Helical" evidence="1">
    <location>
        <begin position="228"/>
        <end position="247"/>
    </location>
</feature>
<keyword evidence="1" id="KW-0472">Membrane</keyword>
<keyword evidence="1" id="KW-0812">Transmembrane</keyword>
<accession>W8S5D7</accession>
<dbReference type="HOGENOM" id="CLU_1000709_0_0_5"/>
<organism evidence="2 3">
    <name type="scientific">Roseicyclus elongatus DSM 19469</name>
    <dbReference type="NCBI Taxonomy" id="1294273"/>
    <lineage>
        <taxon>Bacteria</taxon>
        <taxon>Pseudomonadati</taxon>
        <taxon>Pseudomonadota</taxon>
        <taxon>Alphaproteobacteria</taxon>
        <taxon>Rhodobacterales</taxon>
        <taxon>Roseobacteraceae</taxon>
        <taxon>Roseicyclus</taxon>
    </lineage>
</organism>
<sequence length="278" mass="28735">MIAAFILVVPAYMTAFGLVQLSRSRLGAGLIVLGVVCFTLIPVFEHFEIAGLDEAGVPRRASHAFWAAAEETTELFGMIAFLAAALTFAATFADRPLAGVLRLTLGLRPRALAGAFLVILACAAAGAVASQTWLAVLEEDGVNGRPENWFVSAPLFLSALIVLAISYGRVAARFGWAMAFASVVVSAVIGADIQKFFWVEAMAWLKWSIVVALVFAGLAVLTTSVTAALRLAACGALAALALTVAAMPGPHALAIGLVAVAGLGACGVLLLARAQGVR</sequence>
<reference evidence="2 3" key="1">
    <citation type="submission" date="2013-03" db="EMBL/GenBank/DDBJ databases">
        <authorList>
            <person name="Fiebig A."/>
            <person name="Goeker M."/>
            <person name="Klenk H.-P.P."/>
        </authorList>
    </citation>
    <scope>NUCLEOTIDE SEQUENCE [LARGE SCALE GENOMIC DNA]</scope>
    <source>
        <strain evidence="3">DSM 19469</strain>
    </source>
</reference>
<feature type="transmembrane region" description="Helical" evidence="1">
    <location>
        <begin position="174"/>
        <end position="191"/>
    </location>
</feature>
<dbReference type="EMBL" id="CP004372">
    <property type="protein sequence ID" value="AHM04031.1"/>
    <property type="molecule type" value="Genomic_DNA"/>
</dbReference>
<evidence type="ECO:0000313" key="3">
    <source>
        <dbReference type="Proteomes" id="UP000019593"/>
    </source>
</evidence>
<feature type="transmembrane region" description="Helical" evidence="1">
    <location>
        <begin position="75"/>
        <end position="93"/>
    </location>
</feature>
<name>W8S5D7_9RHOB</name>
<gene>
    <name evidence="2" type="ORF">roselon_01652</name>
</gene>
<feature type="transmembrane region" description="Helical" evidence="1">
    <location>
        <begin position="203"/>
        <end position="221"/>
    </location>
</feature>
<evidence type="ECO:0000256" key="1">
    <source>
        <dbReference type="SAM" id="Phobius"/>
    </source>
</evidence>
<dbReference type="KEGG" id="red:roselon_01652"/>
<feature type="transmembrane region" description="Helical" evidence="1">
    <location>
        <begin position="253"/>
        <end position="272"/>
    </location>
</feature>
<dbReference type="AlphaFoldDB" id="W8S5D7"/>
<dbReference type="RefSeq" id="WP_025311851.1">
    <property type="nucleotide sequence ID" value="NZ_CP004372.1"/>
</dbReference>
<protein>
    <submittedName>
        <fullName evidence="2">Uncharacterized protein</fullName>
    </submittedName>
</protein>
<feature type="transmembrane region" description="Helical" evidence="1">
    <location>
        <begin position="26"/>
        <end position="44"/>
    </location>
</feature>
<dbReference type="STRING" id="1294273.roselon_01652"/>
<proteinExistence type="predicted"/>
<dbReference type="Proteomes" id="UP000019593">
    <property type="component" value="Chromosome"/>
</dbReference>
<keyword evidence="3" id="KW-1185">Reference proteome</keyword>
<feature type="transmembrane region" description="Helical" evidence="1">
    <location>
        <begin position="114"/>
        <end position="137"/>
    </location>
</feature>
<evidence type="ECO:0000313" key="2">
    <source>
        <dbReference type="EMBL" id="AHM04031.1"/>
    </source>
</evidence>